<evidence type="ECO:0000256" key="1">
    <source>
        <dbReference type="SAM" id="Coils"/>
    </source>
</evidence>
<feature type="coiled-coil region" evidence="1">
    <location>
        <begin position="749"/>
        <end position="836"/>
    </location>
</feature>
<feature type="region of interest" description="Disordered" evidence="2">
    <location>
        <begin position="322"/>
        <end position="343"/>
    </location>
</feature>
<sequence length="1018" mass="111033">MKPIRLTMTAFGPYAGTEVVDFSSLEASIFGIYGETGAGKTTVFDGISFALFGQSSGAERAPEDMVCHHDHAKDITKVELVFDLGEDRYVIRRIPVQQRAALRGSGTTTQAHEAYLFRATGMKLEEISEDNPGEVLAEKKVGLVDAQVEELLGYNAKQFRQIILLPQGDFRRILTASSDERSPILKQLFDVGLYETFTAQIKARAATLYRQISDEKIRRSTLLDDQSEDQLSQAIQSMIDQIAVLDKTIETETRALEKRQKGLSAGEALAEKFKALAIAREEDSELQAEGGTIDAVRIRLKQARAAQHVLVSEAALQTARDESATAAAREHEARDNLKSATDAITGARETLSRTHMQREERESAQARVSELQRQQVTLDQSKALLEELNAAKLTSQTAEEAKAATEKKNVEAQQALSALRDLQKQHPQHVRALQEATTAMSALDTESQALDQFETAVLKRDRQSKEVDRLSTQHDEALEQLETAKAAFEHAEQDLTEIQALHIARKLKPGEPCPACGALNHPDPASGDPERRGRHDEFERAGKILRSAENDELEARTTLAAAKATLVERQNEVDALECPKRDRVALAPILLAAREEKNALEADNRFADLEGKISSAEAFASNAAQALENAKSAVSDAKGVEVRALTAYDTTLKGVPDELRPVNALSEALSAAIAKHDQLAADHEAAVAGEKDAAVVFSAAEEAAKIAQNGVAKTSEGLKKAQGEFFGQLEKVGLNEEAFQAAKDDVAQFSVLEAQISDYENRVAAITARLRGLTEDIGDQPTPDLALLTKARNEARAALEQSRDAQSRLKNELDGRQQVLGQVQRLTTQINDLEKEYGPVGGLSDLVNGNNDRKVRLPDFAIAAMFDEVLLAANHRLGPMTDGRYHLMRPEVTGGGRQKQGLEISVFDGNTEKSRPTKTLSGGEGFQASLALALGLSDVVQRNSGGIKLDAIFIDEGFGTLDEDTLNTALETLYDLTNDMRSVGLISHTEQVKTMITEGFDIEITPTGSHIHPRRNVA</sequence>
<name>A0ABU8QKN9_9RHOB</name>
<dbReference type="InterPro" id="IPR038729">
    <property type="entry name" value="Rad50/SbcC_AAA"/>
</dbReference>
<comment type="caution">
    <text evidence="4">The sequence shown here is derived from an EMBL/GenBank/DDBJ whole genome shotgun (WGS) entry which is preliminary data.</text>
</comment>
<feature type="coiled-coil region" evidence="1">
    <location>
        <begin position="354"/>
        <end position="425"/>
    </location>
</feature>
<protein>
    <submittedName>
        <fullName evidence="4">SMC family ATPase</fullName>
    </submittedName>
</protein>
<keyword evidence="1" id="KW-0175">Coiled coil</keyword>
<evidence type="ECO:0000259" key="3">
    <source>
        <dbReference type="Pfam" id="PF13476"/>
    </source>
</evidence>
<dbReference type="PANTHER" id="PTHR32114:SF2">
    <property type="entry name" value="ABC TRANSPORTER ABCH.3"/>
    <property type="match status" value="1"/>
</dbReference>
<organism evidence="4 5">
    <name type="scientific">Cognatishimia coralii</name>
    <dbReference type="NCBI Taxonomy" id="3083254"/>
    <lineage>
        <taxon>Bacteria</taxon>
        <taxon>Pseudomonadati</taxon>
        <taxon>Pseudomonadota</taxon>
        <taxon>Alphaproteobacteria</taxon>
        <taxon>Rhodobacterales</taxon>
        <taxon>Paracoccaceae</taxon>
        <taxon>Cognatishimia</taxon>
    </lineage>
</organism>
<dbReference type="EMBL" id="JBBGAZ010000013">
    <property type="protein sequence ID" value="MEJ5219901.1"/>
    <property type="molecule type" value="Genomic_DNA"/>
</dbReference>
<accession>A0ABU8QKN9</accession>
<keyword evidence="5" id="KW-1185">Reference proteome</keyword>
<dbReference type="RefSeq" id="WP_303959234.1">
    <property type="nucleotide sequence ID" value="NZ_JBBGAZ010000013.1"/>
</dbReference>
<feature type="compositionally biased region" description="Basic and acidic residues" evidence="2">
    <location>
        <begin position="322"/>
        <end position="337"/>
    </location>
</feature>
<dbReference type="Pfam" id="PF13558">
    <property type="entry name" value="SbcC_Walker_B"/>
    <property type="match status" value="1"/>
</dbReference>
<dbReference type="InterPro" id="IPR027417">
    <property type="entry name" value="P-loop_NTPase"/>
</dbReference>
<dbReference type="PANTHER" id="PTHR32114">
    <property type="entry name" value="ABC TRANSPORTER ABCH.3"/>
    <property type="match status" value="1"/>
</dbReference>
<feature type="coiled-coil region" evidence="1">
    <location>
        <begin position="460"/>
        <end position="501"/>
    </location>
</feature>
<evidence type="ECO:0000313" key="4">
    <source>
        <dbReference type="EMBL" id="MEJ5219901.1"/>
    </source>
</evidence>
<reference evidence="4 5" key="1">
    <citation type="submission" date="2024-03" db="EMBL/GenBank/DDBJ databases">
        <title>Cognatishimia coralii sp. nov., a marine bacterium isolated from coral surrounding seawater.</title>
        <authorList>
            <person name="Liu X."/>
            <person name="Liu S."/>
            <person name="Sun H."/>
            <person name="Zhang Y."/>
        </authorList>
    </citation>
    <scope>NUCLEOTIDE SEQUENCE [LARGE SCALE GENOMIC DNA]</scope>
    <source>
        <strain evidence="4 5">D5M38</strain>
    </source>
</reference>
<evidence type="ECO:0000313" key="5">
    <source>
        <dbReference type="Proteomes" id="UP001368270"/>
    </source>
</evidence>
<dbReference type="Proteomes" id="UP001368270">
    <property type="component" value="Unassembled WGS sequence"/>
</dbReference>
<proteinExistence type="predicted"/>
<evidence type="ECO:0000256" key="2">
    <source>
        <dbReference type="SAM" id="MobiDB-lite"/>
    </source>
</evidence>
<dbReference type="Pfam" id="PF13476">
    <property type="entry name" value="AAA_23"/>
    <property type="match status" value="1"/>
</dbReference>
<feature type="domain" description="Rad50/SbcC-type AAA" evidence="3">
    <location>
        <begin position="5"/>
        <end position="249"/>
    </location>
</feature>
<gene>
    <name evidence="4" type="ORF">WG622_16720</name>
</gene>
<dbReference type="Gene3D" id="3.40.50.300">
    <property type="entry name" value="P-loop containing nucleotide triphosphate hydrolases"/>
    <property type="match status" value="2"/>
</dbReference>
<dbReference type="SUPFAM" id="SSF52540">
    <property type="entry name" value="P-loop containing nucleoside triphosphate hydrolases"/>
    <property type="match status" value="1"/>
</dbReference>